<evidence type="ECO:0000313" key="2">
    <source>
        <dbReference type="EMBL" id="ELY65438.1"/>
    </source>
</evidence>
<protein>
    <submittedName>
        <fullName evidence="2">Uncharacterized protein</fullName>
    </submittedName>
</protein>
<keyword evidence="3" id="KW-1185">Reference proteome</keyword>
<sequence length="76" mass="8066">MVIASGDRLGRRPFGPFSPTSDVLPTLLEGPVYRAKIHSATGDERILDGRPVRSRKAANGSARGVPGSRPSAVRRA</sequence>
<accession>L9XXX2</accession>
<dbReference type="EMBL" id="AOIA01000024">
    <property type="protein sequence ID" value="ELY65438.1"/>
    <property type="molecule type" value="Genomic_DNA"/>
</dbReference>
<dbReference type="AlphaFoldDB" id="L9XXX2"/>
<name>L9XXX2_9EURY</name>
<reference evidence="2 3" key="1">
    <citation type="journal article" date="2014" name="PLoS Genet.">
        <title>Phylogenetically driven sequencing of extremely halophilic archaea reveals strategies for static and dynamic osmo-response.</title>
        <authorList>
            <person name="Becker E.A."/>
            <person name="Seitzer P.M."/>
            <person name="Tritt A."/>
            <person name="Larsen D."/>
            <person name="Krusor M."/>
            <person name="Yao A.I."/>
            <person name="Wu D."/>
            <person name="Madern D."/>
            <person name="Eisen J.A."/>
            <person name="Darling A.E."/>
            <person name="Facciotti M.T."/>
        </authorList>
    </citation>
    <scope>NUCLEOTIDE SEQUENCE [LARGE SCALE GENOMIC DNA]</scope>
    <source>
        <strain evidence="2 3">DSM 18795</strain>
    </source>
</reference>
<evidence type="ECO:0000256" key="1">
    <source>
        <dbReference type="SAM" id="MobiDB-lite"/>
    </source>
</evidence>
<gene>
    <name evidence="2" type="ORF">C492_03956</name>
</gene>
<dbReference type="STRING" id="1227498.C492_03956"/>
<dbReference type="Proteomes" id="UP000011531">
    <property type="component" value="Unassembled WGS sequence"/>
</dbReference>
<proteinExistence type="predicted"/>
<feature type="region of interest" description="Disordered" evidence="1">
    <location>
        <begin position="44"/>
        <end position="76"/>
    </location>
</feature>
<comment type="caution">
    <text evidence="2">The sequence shown here is derived from an EMBL/GenBank/DDBJ whole genome shotgun (WGS) entry which is preliminary data.</text>
</comment>
<feature type="region of interest" description="Disordered" evidence="1">
    <location>
        <begin position="1"/>
        <end position="21"/>
    </location>
</feature>
<organism evidence="2 3">
    <name type="scientific">Natronococcus jeotgali DSM 18795</name>
    <dbReference type="NCBI Taxonomy" id="1227498"/>
    <lineage>
        <taxon>Archaea</taxon>
        <taxon>Methanobacteriati</taxon>
        <taxon>Methanobacteriota</taxon>
        <taxon>Stenosarchaea group</taxon>
        <taxon>Halobacteria</taxon>
        <taxon>Halobacteriales</taxon>
        <taxon>Natrialbaceae</taxon>
        <taxon>Natronococcus</taxon>
    </lineage>
</organism>
<evidence type="ECO:0000313" key="3">
    <source>
        <dbReference type="Proteomes" id="UP000011531"/>
    </source>
</evidence>